<dbReference type="AlphaFoldDB" id="A0A1H0GPP9"/>
<dbReference type="InterPro" id="IPR009839">
    <property type="entry name" value="SseB_N"/>
</dbReference>
<dbReference type="RefSeq" id="WP_091025907.1">
    <property type="nucleotide sequence ID" value="NZ_BKAE01000008.1"/>
</dbReference>
<dbReference type="STRING" id="1005944.SAMN05192576_3295"/>
<evidence type="ECO:0000313" key="4">
    <source>
        <dbReference type="Proteomes" id="UP000199004"/>
    </source>
</evidence>
<keyword evidence="4" id="KW-1185">Reference proteome</keyword>
<dbReference type="Pfam" id="PF07179">
    <property type="entry name" value="SseB"/>
    <property type="match status" value="1"/>
</dbReference>
<evidence type="ECO:0000313" key="3">
    <source>
        <dbReference type="EMBL" id="SDO08769.1"/>
    </source>
</evidence>
<dbReference type="Proteomes" id="UP000199004">
    <property type="component" value="Unassembled WGS sequence"/>
</dbReference>
<feature type="region of interest" description="Disordered" evidence="1">
    <location>
        <begin position="1"/>
        <end position="20"/>
    </location>
</feature>
<dbReference type="OrthoDB" id="5188303at2"/>
<evidence type="ECO:0000259" key="2">
    <source>
        <dbReference type="Pfam" id="PF07179"/>
    </source>
</evidence>
<sequence length="164" mass="16883">MSERRLLGPAFPDDTGQADPDVRRALTSYDEDPALHADALAALAGARLLVPIVAVLGEVEVGEDGLARDKTSDMAAVLLEGADGRLAMLAFTGTDAMAAWDPAARPVPVAASTAAQAALQEHAAALVVDIAGPATYVLEGDDLVGVASGWTLTRVGDRSAWLRP</sequence>
<accession>A0A1H0GPP9</accession>
<gene>
    <name evidence="3" type="ORF">SAMN05192576_3295</name>
</gene>
<proteinExistence type="predicted"/>
<evidence type="ECO:0000256" key="1">
    <source>
        <dbReference type="SAM" id="MobiDB-lite"/>
    </source>
</evidence>
<name>A0A1H0GPP9_9ACTN</name>
<protein>
    <submittedName>
        <fullName evidence="3">SseB protein N-terminal domain-containing protein</fullName>
    </submittedName>
</protein>
<reference evidence="3 4" key="1">
    <citation type="submission" date="2016-10" db="EMBL/GenBank/DDBJ databases">
        <authorList>
            <person name="de Groot N.N."/>
        </authorList>
    </citation>
    <scope>NUCLEOTIDE SEQUENCE [LARGE SCALE GENOMIC DNA]</scope>
    <source>
        <strain evidence="3 4">CGMCC 1.11147</strain>
    </source>
</reference>
<dbReference type="EMBL" id="FNIC01000006">
    <property type="protein sequence ID" value="SDO08769.1"/>
    <property type="molecule type" value="Genomic_DNA"/>
</dbReference>
<feature type="domain" description="SseB protein N-terminal" evidence="2">
    <location>
        <begin position="23"/>
        <end position="143"/>
    </location>
</feature>
<organism evidence="3 4">
    <name type="scientific">Nocardioides szechwanensis</name>
    <dbReference type="NCBI Taxonomy" id="1005944"/>
    <lineage>
        <taxon>Bacteria</taxon>
        <taxon>Bacillati</taxon>
        <taxon>Actinomycetota</taxon>
        <taxon>Actinomycetes</taxon>
        <taxon>Propionibacteriales</taxon>
        <taxon>Nocardioidaceae</taxon>
        <taxon>Nocardioides</taxon>
    </lineage>
</organism>